<dbReference type="NCBIfam" id="TIGR02727">
    <property type="entry name" value="MTHFS_bact"/>
    <property type="match status" value="1"/>
</dbReference>
<dbReference type="PIRSF" id="PIRSF006806">
    <property type="entry name" value="FTHF_cligase"/>
    <property type="match status" value="1"/>
</dbReference>
<dbReference type="SUPFAM" id="SSF100950">
    <property type="entry name" value="NagB/RpiA/CoA transferase-like"/>
    <property type="match status" value="1"/>
</dbReference>
<evidence type="ECO:0000313" key="7">
    <source>
        <dbReference type="Proteomes" id="UP000249458"/>
    </source>
</evidence>
<feature type="binding site" evidence="4">
    <location>
        <begin position="6"/>
        <end position="10"/>
    </location>
    <ligand>
        <name>ATP</name>
        <dbReference type="ChEBI" id="CHEBI:30616"/>
    </ligand>
</feature>
<dbReference type="Gene3D" id="3.40.50.10420">
    <property type="entry name" value="NagB/RpiA/CoA transferase-like"/>
    <property type="match status" value="1"/>
</dbReference>
<keyword evidence="2 4" id="KW-0547">Nucleotide-binding</keyword>
<dbReference type="GO" id="GO:0035999">
    <property type="term" value="P:tetrahydrofolate interconversion"/>
    <property type="evidence" value="ECO:0007669"/>
    <property type="project" value="TreeGrafter"/>
</dbReference>
<evidence type="ECO:0000256" key="2">
    <source>
        <dbReference type="ARBA" id="ARBA00022741"/>
    </source>
</evidence>
<evidence type="ECO:0000256" key="5">
    <source>
        <dbReference type="RuleBase" id="RU361279"/>
    </source>
</evidence>
<keyword evidence="5" id="KW-0479">Metal-binding</keyword>
<proteinExistence type="inferred from homology"/>
<dbReference type="Proteomes" id="UP000249458">
    <property type="component" value="Unassembled WGS sequence"/>
</dbReference>
<dbReference type="InterPro" id="IPR002698">
    <property type="entry name" value="FTHF_cligase"/>
</dbReference>
<evidence type="ECO:0000256" key="3">
    <source>
        <dbReference type="ARBA" id="ARBA00022840"/>
    </source>
</evidence>
<keyword evidence="5" id="KW-0460">Magnesium</keyword>
<dbReference type="PANTHER" id="PTHR23407">
    <property type="entry name" value="ATPASE INHIBITOR/5-FORMYLTETRAHYDROFOLATE CYCLO-LIGASE"/>
    <property type="match status" value="1"/>
</dbReference>
<accession>A0A364LHT7</accession>
<gene>
    <name evidence="6" type="ORF">B1207_10145</name>
</gene>
<comment type="catalytic activity">
    <reaction evidence="5">
        <text>(6S)-5-formyl-5,6,7,8-tetrahydrofolate + ATP = (6R)-5,10-methenyltetrahydrofolate + ADP + phosphate</text>
        <dbReference type="Rhea" id="RHEA:10488"/>
        <dbReference type="ChEBI" id="CHEBI:30616"/>
        <dbReference type="ChEBI" id="CHEBI:43474"/>
        <dbReference type="ChEBI" id="CHEBI:57455"/>
        <dbReference type="ChEBI" id="CHEBI:57457"/>
        <dbReference type="ChEBI" id="CHEBI:456216"/>
        <dbReference type="EC" id="6.3.3.2"/>
    </reaction>
</comment>
<dbReference type="GO" id="GO:0030272">
    <property type="term" value="F:5-formyltetrahydrofolate cyclo-ligase activity"/>
    <property type="evidence" value="ECO:0007669"/>
    <property type="project" value="UniProtKB-EC"/>
</dbReference>
<organism evidence="6 7">
    <name type="scientific">Legionella quinlivanii</name>
    <dbReference type="NCBI Taxonomy" id="45073"/>
    <lineage>
        <taxon>Bacteria</taxon>
        <taxon>Pseudomonadati</taxon>
        <taxon>Pseudomonadota</taxon>
        <taxon>Gammaproteobacteria</taxon>
        <taxon>Legionellales</taxon>
        <taxon>Legionellaceae</taxon>
        <taxon>Legionella</taxon>
    </lineage>
</organism>
<dbReference type="GO" id="GO:0005524">
    <property type="term" value="F:ATP binding"/>
    <property type="evidence" value="ECO:0007669"/>
    <property type="project" value="UniProtKB-KW"/>
</dbReference>
<name>A0A364LHT7_9GAMM</name>
<feature type="binding site" evidence="4">
    <location>
        <position position="57"/>
    </location>
    <ligand>
        <name>substrate</name>
    </ligand>
</feature>
<dbReference type="EC" id="6.3.3.2" evidence="5"/>
<protein>
    <recommendedName>
        <fullName evidence="5">5-formyltetrahydrofolate cyclo-ligase</fullName>
        <ecNumber evidence="5">6.3.3.2</ecNumber>
    </recommendedName>
</protein>
<dbReference type="InterPro" id="IPR037171">
    <property type="entry name" value="NagB/RpiA_transferase-like"/>
</dbReference>
<dbReference type="PANTHER" id="PTHR23407:SF1">
    <property type="entry name" value="5-FORMYLTETRAHYDROFOLATE CYCLO-LIGASE"/>
    <property type="match status" value="1"/>
</dbReference>
<feature type="binding site" evidence="4">
    <location>
        <begin position="135"/>
        <end position="143"/>
    </location>
    <ligand>
        <name>ATP</name>
        <dbReference type="ChEBI" id="CHEBI:30616"/>
    </ligand>
</feature>
<reference evidence="6 7" key="1">
    <citation type="submission" date="2017-02" db="EMBL/GenBank/DDBJ databases">
        <title>Legionella quilivanii strain from human: case report and whole genome sequencing analysis.</title>
        <authorList>
            <person name="Lalancette C."/>
            <person name="Leduc J.-M."/>
            <person name="Levesque S."/>
            <person name="Fournier E."/>
            <person name="Saoud J."/>
            <person name="Faucher S.P."/>
            <person name="Bernard K."/>
            <person name="Martineau C."/>
            <person name="Longtin J."/>
        </authorList>
    </citation>
    <scope>NUCLEOTIDE SEQUENCE [LARGE SCALE GENOMIC DNA]</scope>
    <source>
        <strain evidence="6 7">ID143958</strain>
    </source>
</reference>
<dbReference type="Pfam" id="PF01812">
    <property type="entry name" value="5-FTHF_cyc-lig"/>
    <property type="match status" value="1"/>
</dbReference>
<dbReference type="EMBL" id="MVJN01000007">
    <property type="protein sequence ID" value="RAP35931.1"/>
    <property type="molecule type" value="Genomic_DNA"/>
</dbReference>
<dbReference type="AlphaFoldDB" id="A0A364LHT7"/>
<dbReference type="GO" id="GO:0009396">
    <property type="term" value="P:folic acid-containing compound biosynthetic process"/>
    <property type="evidence" value="ECO:0007669"/>
    <property type="project" value="TreeGrafter"/>
</dbReference>
<comment type="similarity">
    <text evidence="1 5">Belongs to the 5-formyltetrahydrofolate cyclo-ligase family.</text>
</comment>
<evidence type="ECO:0000256" key="4">
    <source>
        <dbReference type="PIRSR" id="PIRSR006806-1"/>
    </source>
</evidence>
<dbReference type="RefSeq" id="WP_112219861.1">
    <property type="nucleotide sequence ID" value="NZ_MVJN01000007.1"/>
</dbReference>
<evidence type="ECO:0000256" key="1">
    <source>
        <dbReference type="ARBA" id="ARBA00010638"/>
    </source>
</evidence>
<sequence length="190" mass="22402">MADRLKRSMREVYRGIRERLPLEYRRTNSRRICNRIKQLAVFRNARHIALYHAANGEVDLHDIWRSVPLQGKYCYFPVIRPDRNMHFMPATPATLFERNRHNIHEPQVESGKEISIHQLDLILLPLVAFDDYGTRLGMGGGYYDKCLDTIDRPLTIGVAYELQHTSFIKPDDWDVKMSIVVTEEKTYWIK</sequence>
<dbReference type="InterPro" id="IPR024185">
    <property type="entry name" value="FTHF_cligase-like_sf"/>
</dbReference>
<evidence type="ECO:0000313" key="6">
    <source>
        <dbReference type="EMBL" id="RAP35931.1"/>
    </source>
</evidence>
<comment type="caution">
    <text evidence="6">The sequence shown here is derived from an EMBL/GenBank/DDBJ whole genome shotgun (WGS) entry which is preliminary data.</text>
</comment>
<dbReference type="GO" id="GO:0046872">
    <property type="term" value="F:metal ion binding"/>
    <property type="evidence" value="ECO:0007669"/>
    <property type="project" value="UniProtKB-KW"/>
</dbReference>
<keyword evidence="6" id="KW-0436">Ligase</keyword>
<keyword evidence="3 4" id="KW-0067">ATP-binding</keyword>
<comment type="cofactor">
    <cofactor evidence="5">
        <name>Mg(2+)</name>
        <dbReference type="ChEBI" id="CHEBI:18420"/>
    </cofactor>
</comment>